<evidence type="ECO:0000256" key="1">
    <source>
        <dbReference type="ARBA" id="ARBA00023002"/>
    </source>
</evidence>
<dbReference type="OrthoDB" id="74360at2759"/>
<dbReference type="Gene3D" id="3.50.50.60">
    <property type="entry name" value="FAD/NAD(P)-binding domain"/>
    <property type="match status" value="1"/>
</dbReference>
<dbReference type="GeneID" id="30010666"/>
<dbReference type="InterPro" id="IPR023753">
    <property type="entry name" value="FAD/NAD-binding_dom"/>
</dbReference>
<dbReference type="InterPro" id="IPR036188">
    <property type="entry name" value="FAD/NAD-bd_sf"/>
</dbReference>
<evidence type="ECO:0000313" key="4">
    <source>
        <dbReference type="Proteomes" id="UP000078343"/>
    </source>
</evidence>
<reference evidence="3 4" key="1">
    <citation type="submission" date="2016-04" db="EMBL/GenBank/DDBJ databases">
        <title>Draft genome of Fonsecaea erecta CBS 125763.</title>
        <authorList>
            <person name="Weiss V.A."/>
            <person name="Vicente V.A."/>
            <person name="Raittz R.T."/>
            <person name="Moreno L.F."/>
            <person name="De Souza E.M."/>
            <person name="Pedrosa F.O."/>
            <person name="Steffens M.B."/>
            <person name="Faoro H."/>
            <person name="Tadra-Sfeir M.Z."/>
            <person name="Najafzadeh M.J."/>
            <person name="Felipe M.S."/>
            <person name="Teixeira M."/>
            <person name="Sun J."/>
            <person name="Xi L."/>
            <person name="Gomes R."/>
            <person name="De Azevedo C.M."/>
            <person name="Salgado C.G."/>
            <person name="Da Silva M.B."/>
            <person name="Nascimento M.F."/>
            <person name="Queiroz-Telles F."/>
            <person name="Attili D.S."/>
            <person name="Gorbushina A."/>
        </authorList>
    </citation>
    <scope>NUCLEOTIDE SEQUENCE [LARGE SCALE GENOMIC DNA]</scope>
    <source>
        <strain evidence="3 4">CBS 125763</strain>
    </source>
</reference>
<protein>
    <recommendedName>
        <fullName evidence="2">FAD/NAD(P)-binding domain-containing protein</fullName>
    </recommendedName>
</protein>
<dbReference type="PANTHER" id="PTHR43539">
    <property type="entry name" value="FLAVIN-BINDING MONOOXYGENASE-LIKE PROTEIN (AFU_ORTHOLOGUE AFUA_4G09220)"/>
    <property type="match status" value="1"/>
</dbReference>
<sequence length="634" mass="70912">MVAELQSAPAGTLIPSKDRVEPGSVNVPVCKWPKTAETISGDPDSIADATTGIINAALNSSDPDPQRIAALFLEEGYWRDHLALSWDLRTLKGRHQIVDFISDTRLPLLKIEVDRSSAFRAPKAVNFDSPPSSTKGIQFFFTFVSQIGSGQGVARLVDQGHGEWKIFTFYTVLREIKGFEETTHHHRPKGVEHGGKFDRKNWQERRNAALNFEDSEPVVLVIGAGQGGLTIAARLQMLGVDTLVIDSEDRVGDNWRRRYHQLVLHDPVWYDHMPYLEFPSTWPIFTPKDKLAEWFEAYAKILELNVWVKTVIESSSWDETERVWTVKLRRTTATGSEIRTIHPKHLIQATGHSGKKNFPAHLKGLAQFQGHVLCHSSDFRGARKEGKGTKAVVVGSCNSAHDIAQDFYEQGYDVTMVQRSTTCIVTSQAIMQIGMKGLYEEDGPAVDDADLYRHSFPSEVLKAVSVKIAQAQADFDADILERLAKVGFQTDRGPDDAGIFMKYFQRGGGYYIDVGGSQLVADGKIKVKQGQEILEVLPHGLRFADGSELEASEIVFATGYSNMRSQAREIFGDELADRIGDVWGYNHEGEMRTIWQKSGHPGFWFMGGNLSLCRFYSKILALQIKGLLEGLYQY</sequence>
<feature type="domain" description="FAD/NAD(P)-binding" evidence="2">
    <location>
        <begin position="219"/>
        <end position="428"/>
    </location>
</feature>
<dbReference type="Proteomes" id="UP000078343">
    <property type="component" value="Unassembled WGS sequence"/>
</dbReference>
<dbReference type="RefSeq" id="XP_018692567.1">
    <property type="nucleotide sequence ID" value="XM_018838007.1"/>
</dbReference>
<dbReference type="PRINTS" id="PR00411">
    <property type="entry name" value="PNDRDTASEI"/>
</dbReference>
<dbReference type="SUPFAM" id="SSF51905">
    <property type="entry name" value="FAD/NAD(P)-binding domain"/>
    <property type="match status" value="1"/>
</dbReference>
<dbReference type="GO" id="GO:0050660">
    <property type="term" value="F:flavin adenine dinucleotide binding"/>
    <property type="evidence" value="ECO:0007669"/>
    <property type="project" value="TreeGrafter"/>
</dbReference>
<dbReference type="Pfam" id="PF07992">
    <property type="entry name" value="Pyr_redox_2"/>
    <property type="match status" value="1"/>
</dbReference>
<gene>
    <name evidence="3" type="ORF">AYL99_06498</name>
</gene>
<dbReference type="GO" id="GO:0004497">
    <property type="term" value="F:monooxygenase activity"/>
    <property type="evidence" value="ECO:0007669"/>
    <property type="project" value="TreeGrafter"/>
</dbReference>
<comment type="caution">
    <text evidence="3">The sequence shown here is derived from an EMBL/GenBank/DDBJ whole genome shotgun (WGS) entry which is preliminary data.</text>
</comment>
<evidence type="ECO:0000313" key="3">
    <source>
        <dbReference type="EMBL" id="OAP59200.1"/>
    </source>
</evidence>
<dbReference type="PANTHER" id="PTHR43539:SF68">
    <property type="entry name" value="FLAVIN-BINDING MONOOXYGENASE-LIKE PROTEIN (AFU_ORTHOLOGUE AFUA_4G09220)"/>
    <property type="match status" value="1"/>
</dbReference>
<organism evidence="3 4">
    <name type="scientific">Fonsecaea erecta</name>
    <dbReference type="NCBI Taxonomy" id="1367422"/>
    <lineage>
        <taxon>Eukaryota</taxon>
        <taxon>Fungi</taxon>
        <taxon>Dikarya</taxon>
        <taxon>Ascomycota</taxon>
        <taxon>Pezizomycotina</taxon>
        <taxon>Eurotiomycetes</taxon>
        <taxon>Chaetothyriomycetidae</taxon>
        <taxon>Chaetothyriales</taxon>
        <taxon>Herpotrichiellaceae</taxon>
        <taxon>Fonsecaea</taxon>
    </lineage>
</organism>
<accession>A0A178ZHE3</accession>
<evidence type="ECO:0000259" key="2">
    <source>
        <dbReference type="Pfam" id="PF07992"/>
    </source>
</evidence>
<name>A0A178ZHE3_9EURO</name>
<keyword evidence="4" id="KW-1185">Reference proteome</keyword>
<proteinExistence type="predicted"/>
<dbReference type="EMBL" id="LVYI01000005">
    <property type="protein sequence ID" value="OAP59200.1"/>
    <property type="molecule type" value="Genomic_DNA"/>
</dbReference>
<keyword evidence="1" id="KW-0560">Oxidoreductase</keyword>
<dbReference type="AlphaFoldDB" id="A0A178ZHE3"/>
<dbReference type="InterPro" id="IPR050982">
    <property type="entry name" value="Auxin_biosynth/cation_transpt"/>
</dbReference>